<dbReference type="AlphaFoldDB" id="A0A7W5ASI1"/>
<proteinExistence type="predicted"/>
<gene>
    <name evidence="2" type="ORF">FHR83_009337</name>
</gene>
<evidence type="ECO:0000313" key="3">
    <source>
        <dbReference type="Proteomes" id="UP000590749"/>
    </source>
</evidence>
<evidence type="ECO:0000313" key="2">
    <source>
        <dbReference type="EMBL" id="MBB3101608.1"/>
    </source>
</evidence>
<dbReference type="EMBL" id="JACHXF010000042">
    <property type="protein sequence ID" value="MBB3101608.1"/>
    <property type="molecule type" value="Genomic_DNA"/>
</dbReference>
<comment type="caution">
    <text evidence="2">The sequence shown here is derived from an EMBL/GenBank/DDBJ whole genome shotgun (WGS) entry which is preliminary data.</text>
</comment>
<protein>
    <submittedName>
        <fullName evidence="2">ABC-type Fe3+-siderophore transport system permease subunit</fullName>
    </submittedName>
</protein>
<reference evidence="2 3" key="1">
    <citation type="submission" date="2020-08" db="EMBL/GenBank/DDBJ databases">
        <title>Genomic Encyclopedia of Type Strains, Phase III (KMG-III): the genomes of soil and plant-associated and newly described type strains.</title>
        <authorList>
            <person name="Whitman W."/>
        </authorList>
    </citation>
    <scope>NUCLEOTIDE SEQUENCE [LARGE SCALE GENOMIC DNA]</scope>
    <source>
        <strain evidence="2 3">CECT 3287</strain>
    </source>
</reference>
<accession>A0A7W5ASI1</accession>
<evidence type="ECO:0000256" key="1">
    <source>
        <dbReference type="SAM" id="Phobius"/>
    </source>
</evidence>
<name>A0A7W5ASI1_9ACTN</name>
<keyword evidence="1" id="KW-0812">Transmembrane</keyword>
<organism evidence="2 3">
    <name type="scientific">Actinoplanes campanulatus</name>
    <dbReference type="NCBI Taxonomy" id="113559"/>
    <lineage>
        <taxon>Bacteria</taxon>
        <taxon>Bacillati</taxon>
        <taxon>Actinomycetota</taxon>
        <taxon>Actinomycetes</taxon>
        <taxon>Micromonosporales</taxon>
        <taxon>Micromonosporaceae</taxon>
        <taxon>Actinoplanes</taxon>
    </lineage>
</organism>
<keyword evidence="1" id="KW-0472">Membrane</keyword>
<keyword evidence="1" id="KW-1133">Transmembrane helix</keyword>
<feature type="transmembrane region" description="Helical" evidence="1">
    <location>
        <begin position="46"/>
        <end position="66"/>
    </location>
</feature>
<feature type="transmembrane region" description="Helical" evidence="1">
    <location>
        <begin position="12"/>
        <end position="34"/>
    </location>
</feature>
<sequence length="76" mass="7988">MFPYFAFSAGILSLWAGGFLGAALAFGIAAVIAWKTGRSRALRWALMALAVLFMVGLAIVLLDAWFGSGMLISSSS</sequence>
<dbReference type="RefSeq" id="WP_183228008.1">
    <property type="nucleotide sequence ID" value="NZ_BMPW01000035.1"/>
</dbReference>
<dbReference type="Proteomes" id="UP000590749">
    <property type="component" value="Unassembled WGS sequence"/>
</dbReference>
<keyword evidence="3" id="KW-1185">Reference proteome</keyword>